<evidence type="ECO:0000256" key="2">
    <source>
        <dbReference type="ARBA" id="ARBA00022771"/>
    </source>
</evidence>
<dbReference type="AlphaFoldDB" id="A0AAV0UT05"/>
<dbReference type="PROSITE" id="PS50089">
    <property type="entry name" value="ZF_RING_2"/>
    <property type="match status" value="1"/>
</dbReference>
<dbReference type="InterPro" id="IPR001841">
    <property type="entry name" value="Znf_RING"/>
</dbReference>
<dbReference type="EMBL" id="CANTFL010001443">
    <property type="protein sequence ID" value="CAI5740071.1"/>
    <property type="molecule type" value="Genomic_DNA"/>
</dbReference>
<dbReference type="PROSITE" id="PS00518">
    <property type="entry name" value="ZF_RING_1"/>
    <property type="match status" value="1"/>
</dbReference>
<reference evidence="7" key="1">
    <citation type="submission" date="2022-12" db="EMBL/GenBank/DDBJ databases">
        <authorList>
            <person name="Webb A."/>
        </authorList>
    </citation>
    <scope>NUCLEOTIDE SEQUENCE</scope>
    <source>
        <strain evidence="7">Hp1</strain>
    </source>
</reference>
<dbReference type="SUPFAM" id="SSF57850">
    <property type="entry name" value="RING/U-box"/>
    <property type="match status" value="1"/>
</dbReference>
<dbReference type="InterPro" id="IPR017907">
    <property type="entry name" value="Znf_RING_CS"/>
</dbReference>
<keyword evidence="2 4" id="KW-0863">Zinc-finger</keyword>
<comment type="caution">
    <text evidence="7">The sequence shown here is derived from an EMBL/GenBank/DDBJ whole genome shotgun (WGS) entry which is preliminary data.</text>
</comment>
<evidence type="ECO:0000256" key="1">
    <source>
        <dbReference type="ARBA" id="ARBA00022723"/>
    </source>
</evidence>
<sequence>MDDDSRMSDTSSMRNRGQRQAASTVGDLDGVGDASSLSGSRIRPQLRCNACWEPILPDAQSAETCYRTSCGHLFCEKCAYKHFGQGRLECPACQVDLSQARGGISETYTLHARDTFVLFGCLATDSVTERFTALQIPRYGRSTSTLVELVTIQDLS</sequence>
<gene>
    <name evidence="7" type="ORF">HBR001_LOCUS8040</name>
</gene>
<evidence type="ECO:0000313" key="8">
    <source>
        <dbReference type="Proteomes" id="UP001162031"/>
    </source>
</evidence>
<evidence type="ECO:0000256" key="4">
    <source>
        <dbReference type="PROSITE-ProRule" id="PRU00175"/>
    </source>
</evidence>
<dbReference type="InterPro" id="IPR013083">
    <property type="entry name" value="Znf_RING/FYVE/PHD"/>
</dbReference>
<evidence type="ECO:0000256" key="3">
    <source>
        <dbReference type="ARBA" id="ARBA00022833"/>
    </source>
</evidence>
<name>A0AAV0UT05_HYABA</name>
<proteinExistence type="predicted"/>
<dbReference type="Gene3D" id="3.30.40.10">
    <property type="entry name" value="Zinc/RING finger domain, C3HC4 (zinc finger)"/>
    <property type="match status" value="1"/>
</dbReference>
<organism evidence="7 8">
    <name type="scientific">Hyaloperonospora brassicae</name>
    <name type="common">Brassica downy mildew</name>
    <name type="synonym">Peronospora brassicae</name>
    <dbReference type="NCBI Taxonomy" id="162125"/>
    <lineage>
        <taxon>Eukaryota</taxon>
        <taxon>Sar</taxon>
        <taxon>Stramenopiles</taxon>
        <taxon>Oomycota</taxon>
        <taxon>Peronosporomycetes</taxon>
        <taxon>Peronosporales</taxon>
        <taxon>Peronosporaceae</taxon>
        <taxon>Hyaloperonospora</taxon>
    </lineage>
</organism>
<keyword evidence="1" id="KW-0479">Metal-binding</keyword>
<accession>A0AAV0UT05</accession>
<dbReference type="Proteomes" id="UP001162031">
    <property type="component" value="Unassembled WGS sequence"/>
</dbReference>
<keyword evidence="3" id="KW-0862">Zinc</keyword>
<keyword evidence="8" id="KW-1185">Reference proteome</keyword>
<feature type="domain" description="RING-type" evidence="6">
    <location>
        <begin position="48"/>
        <end position="94"/>
    </location>
</feature>
<evidence type="ECO:0000313" key="7">
    <source>
        <dbReference type="EMBL" id="CAI5740071.1"/>
    </source>
</evidence>
<evidence type="ECO:0000256" key="5">
    <source>
        <dbReference type="SAM" id="MobiDB-lite"/>
    </source>
</evidence>
<protein>
    <recommendedName>
        <fullName evidence="6">RING-type domain-containing protein</fullName>
    </recommendedName>
</protein>
<evidence type="ECO:0000259" key="6">
    <source>
        <dbReference type="PROSITE" id="PS50089"/>
    </source>
</evidence>
<dbReference type="GO" id="GO:0008270">
    <property type="term" value="F:zinc ion binding"/>
    <property type="evidence" value="ECO:0007669"/>
    <property type="project" value="UniProtKB-KW"/>
</dbReference>
<feature type="region of interest" description="Disordered" evidence="5">
    <location>
        <begin position="1"/>
        <end position="31"/>
    </location>
</feature>
<dbReference type="Pfam" id="PF14634">
    <property type="entry name" value="zf-RING_5"/>
    <property type="match status" value="1"/>
</dbReference>